<sequence>MATHHSRFFNKSADRYAVNKYFNKEEKAWNNFQFELILPTSFAIL</sequence>
<name>A0A444WEQ6_9FLAO</name>
<dbReference type="AlphaFoldDB" id="A0A444WEQ6"/>
<dbReference type="Proteomes" id="UP000289775">
    <property type="component" value="Unassembled WGS sequence"/>
</dbReference>
<reference evidence="1 2" key="1">
    <citation type="submission" date="2014-12" db="EMBL/GenBank/DDBJ databases">
        <title>Genome sequence of Flavobacterium beibuense RSKm HC5.</title>
        <authorList>
            <person name="Kim J.F."/>
            <person name="Song J.Y."/>
            <person name="Kwak M.-J."/>
            <person name="Lee S.-W."/>
        </authorList>
    </citation>
    <scope>NUCLEOTIDE SEQUENCE [LARGE SCALE GENOMIC DNA]</scope>
    <source>
        <strain evidence="1 2">RSKm HC5</strain>
    </source>
</reference>
<accession>A0A444WEQ6</accession>
<dbReference type="EMBL" id="JUIW01000003">
    <property type="protein sequence ID" value="RYJ44295.1"/>
    <property type="molecule type" value="Genomic_DNA"/>
</dbReference>
<organism evidence="1 2">
    <name type="scientific">Flavobacterium beibuense</name>
    <dbReference type="NCBI Taxonomy" id="657326"/>
    <lineage>
        <taxon>Bacteria</taxon>
        <taxon>Pseudomonadati</taxon>
        <taxon>Bacteroidota</taxon>
        <taxon>Flavobacteriia</taxon>
        <taxon>Flavobacteriales</taxon>
        <taxon>Flavobacteriaceae</taxon>
        <taxon>Flavobacterium</taxon>
    </lineage>
</organism>
<protein>
    <submittedName>
        <fullName evidence="1">Uncharacterized protein</fullName>
    </submittedName>
</protein>
<evidence type="ECO:0000313" key="1">
    <source>
        <dbReference type="EMBL" id="RYJ44295.1"/>
    </source>
</evidence>
<evidence type="ECO:0000313" key="2">
    <source>
        <dbReference type="Proteomes" id="UP000289775"/>
    </source>
</evidence>
<proteinExistence type="predicted"/>
<comment type="caution">
    <text evidence="1">The sequence shown here is derived from an EMBL/GenBank/DDBJ whole genome shotgun (WGS) entry which is preliminary data.</text>
</comment>
<gene>
    <name evidence="1" type="ORF">NU09_0905</name>
</gene>
<keyword evidence="2" id="KW-1185">Reference proteome</keyword>